<dbReference type="InterPro" id="IPR022310">
    <property type="entry name" value="NAD/GMP_synthase"/>
</dbReference>
<keyword evidence="3" id="KW-0547">Nucleotide-binding</keyword>
<dbReference type="GO" id="GO:0004359">
    <property type="term" value="F:glutaminase activity"/>
    <property type="evidence" value="ECO:0007669"/>
    <property type="project" value="InterPro"/>
</dbReference>
<dbReference type="AlphaFoldDB" id="J9FW26"/>
<sequence length="156" mass="17150">KRAVVGLSGGLDSTLAFIAAVQAMQKLGRSPKDVLAVSMPCVGTTKRTYSNGAELCRLMGAEYREIDIRKSVEQHLRDLGHPMDLYDVTFENTQARERTQILMDLANQEGGLVVGTGDLSELALGWCTYNGDHMSMYAVNASLPKTFIRAMVKWHA</sequence>
<organism evidence="7">
    <name type="scientific">gut metagenome</name>
    <dbReference type="NCBI Taxonomy" id="749906"/>
    <lineage>
        <taxon>unclassified sequences</taxon>
        <taxon>metagenomes</taxon>
        <taxon>organismal metagenomes</taxon>
    </lineage>
</organism>
<evidence type="ECO:0000256" key="3">
    <source>
        <dbReference type="ARBA" id="ARBA00022741"/>
    </source>
</evidence>
<dbReference type="SUPFAM" id="SSF52402">
    <property type="entry name" value="Adenine nucleotide alpha hydrolases-like"/>
    <property type="match status" value="1"/>
</dbReference>
<dbReference type="PANTHER" id="PTHR23090:SF9">
    <property type="entry name" value="GLUTAMINE-DEPENDENT NAD(+) SYNTHETASE"/>
    <property type="match status" value="1"/>
</dbReference>
<keyword evidence="4" id="KW-0067">ATP-binding</keyword>
<dbReference type="CDD" id="cd00553">
    <property type="entry name" value="NAD_synthase"/>
    <property type="match status" value="1"/>
</dbReference>
<feature type="non-terminal residue" evidence="7">
    <location>
        <position position="1"/>
    </location>
</feature>
<reference evidence="7" key="1">
    <citation type="journal article" date="2012" name="PLoS ONE">
        <title>Gene sets for utilization of primary and secondary nutrition supplies in the distal gut of endangered iberian lynx.</title>
        <authorList>
            <person name="Alcaide M."/>
            <person name="Messina E."/>
            <person name="Richter M."/>
            <person name="Bargiela R."/>
            <person name="Peplies J."/>
            <person name="Huws S.A."/>
            <person name="Newbold C.J."/>
            <person name="Golyshin P.N."/>
            <person name="Simon M.A."/>
            <person name="Lopez G."/>
            <person name="Yakimov M.M."/>
            <person name="Ferrer M."/>
        </authorList>
    </citation>
    <scope>NUCLEOTIDE SEQUENCE</scope>
</reference>
<accession>J9FW26</accession>
<dbReference type="GO" id="GO:0009435">
    <property type="term" value="P:NAD+ biosynthetic process"/>
    <property type="evidence" value="ECO:0007669"/>
    <property type="project" value="UniProtKB-UniPathway"/>
</dbReference>
<name>J9FW26_9ZZZZ</name>
<dbReference type="NCBIfam" id="TIGR00552">
    <property type="entry name" value="nadE"/>
    <property type="match status" value="1"/>
</dbReference>
<dbReference type="Gene3D" id="3.40.50.620">
    <property type="entry name" value="HUPs"/>
    <property type="match status" value="1"/>
</dbReference>
<gene>
    <name evidence="7" type="ORF">EVA_20364</name>
</gene>
<dbReference type="UniPathway" id="UPA00253"/>
<dbReference type="GO" id="GO:0003952">
    <property type="term" value="F:NAD+ synthase (glutamine-hydrolyzing) activity"/>
    <property type="evidence" value="ECO:0007669"/>
    <property type="project" value="InterPro"/>
</dbReference>
<keyword evidence="5" id="KW-0520">NAD</keyword>
<dbReference type="GO" id="GO:0005524">
    <property type="term" value="F:ATP binding"/>
    <property type="evidence" value="ECO:0007669"/>
    <property type="project" value="UniProtKB-KW"/>
</dbReference>
<evidence type="ECO:0000256" key="1">
    <source>
        <dbReference type="ARBA" id="ARBA00004790"/>
    </source>
</evidence>
<evidence type="ECO:0000256" key="5">
    <source>
        <dbReference type="ARBA" id="ARBA00023027"/>
    </source>
</evidence>
<dbReference type="PANTHER" id="PTHR23090">
    <property type="entry name" value="NH 3 /GLUTAMINE-DEPENDENT NAD + SYNTHETASE"/>
    <property type="match status" value="1"/>
</dbReference>
<dbReference type="EMBL" id="AMCI01008125">
    <property type="protein sequence ID" value="EJW91529.1"/>
    <property type="molecule type" value="Genomic_DNA"/>
</dbReference>
<comment type="pathway">
    <text evidence="1">Cofactor biosynthesis; NAD(+) biosynthesis.</text>
</comment>
<evidence type="ECO:0000313" key="7">
    <source>
        <dbReference type="EMBL" id="EJW91529.1"/>
    </source>
</evidence>
<evidence type="ECO:0000256" key="4">
    <source>
        <dbReference type="ARBA" id="ARBA00022840"/>
    </source>
</evidence>
<protein>
    <submittedName>
        <fullName evidence="7">NAD synthetase</fullName>
    </submittedName>
</protein>
<comment type="caution">
    <text evidence="7">The sequence shown here is derived from an EMBL/GenBank/DDBJ whole genome shotgun (WGS) entry which is preliminary data.</text>
</comment>
<dbReference type="Pfam" id="PF02540">
    <property type="entry name" value="NAD_synthase"/>
    <property type="match status" value="1"/>
</dbReference>
<dbReference type="InterPro" id="IPR003694">
    <property type="entry name" value="NAD_synthase"/>
</dbReference>
<evidence type="ECO:0000259" key="6">
    <source>
        <dbReference type="Pfam" id="PF02540"/>
    </source>
</evidence>
<dbReference type="InterPro" id="IPR014729">
    <property type="entry name" value="Rossmann-like_a/b/a_fold"/>
</dbReference>
<feature type="domain" description="NAD/GMP synthase" evidence="6">
    <location>
        <begin position="2"/>
        <end position="154"/>
    </location>
</feature>
<proteinExistence type="predicted"/>
<evidence type="ECO:0000256" key="2">
    <source>
        <dbReference type="ARBA" id="ARBA00022598"/>
    </source>
</evidence>
<keyword evidence="2" id="KW-0436">Ligase</keyword>
<feature type="non-terminal residue" evidence="7">
    <location>
        <position position="156"/>
    </location>
</feature>
<dbReference type="GO" id="GO:0005737">
    <property type="term" value="C:cytoplasm"/>
    <property type="evidence" value="ECO:0007669"/>
    <property type="project" value="InterPro"/>
</dbReference>